<evidence type="ECO:0000259" key="2">
    <source>
        <dbReference type="PROSITE" id="PS52002"/>
    </source>
</evidence>
<dbReference type="Proteomes" id="UP001345013">
    <property type="component" value="Unassembled WGS sequence"/>
</dbReference>
<dbReference type="CDD" id="cd06168">
    <property type="entry name" value="LSMD1"/>
    <property type="match status" value="1"/>
</dbReference>
<protein>
    <recommendedName>
        <fullName evidence="2">Sm domain-containing protein</fullName>
    </recommendedName>
</protein>
<gene>
    <name evidence="3" type="ORF">LTR24_004833</name>
</gene>
<dbReference type="Pfam" id="PF01423">
    <property type="entry name" value="LSM"/>
    <property type="match status" value="1"/>
</dbReference>
<comment type="subunit">
    <text evidence="1">Component of the heptameric LSM1-LSM7 complex, which consists of LSM1, LSM2, LSM3, LSM4, LSM5, LSM6 and LSM7. Component of the heptameric LSM2-LSM8 complex, which consists of LSM2, LSM3, LSM4, LSM5, LSM6, LSM7 and LSM8. The LSm subunits form a seven-membered ring structure with a doughnut shape.</text>
</comment>
<organism evidence="3 4">
    <name type="scientific">Lithohypha guttulata</name>
    <dbReference type="NCBI Taxonomy" id="1690604"/>
    <lineage>
        <taxon>Eukaryota</taxon>
        <taxon>Fungi</taxon>
        <taxon>Dikarya</taxon>
        <taxon>Ascomycota</taxon>
        <taxon>Pezizomycotina</taxon>
        <taxon>Eurotiomycetes</taxon>
        <taxon>Chaetothyriomycetidae</taxon>
        <taxon>Chaetothyriales</taxon>
        <taxon>Trichomeriaceae</taxon>
        <taxon>Lithohypha</taxon>
    </lineage>
</organism>
<name>A0ABR0KAM9_9EURO</name>
<dbReference type="SUPFAM" id="SSF50182">
    <property type="entry name" value="Sm-like ribonucleoproteins"/>
    <property type="match status" value="1"/>
</dbReference>
<dbReference type="InterPro" id="IPR001163">
    <property type="entry name" value="Sm_dom_euk/arc"/>
</dbReference>
<evidence type="ECO:0000313" key="3">
    <source>
        <dbReference type="EMBL" id="KAK5092793.1"/>
    </source>
</evidence>
<accession>A0ABR0KAM9</accession>
<dbReference type="InterPro" id="IPR034110">
    <property type="entry name" value="LSMD1_Sm"/>
</dbReference>
<evidence type="ECO:0000256" key="1">
    <source>
        <dbReference type="ARBA" id="ARBA00025892"/>
    </source>
</evidence>
<feature type="domain" description="Sm" evidence="2">
    <location>
        <begin position="5"/>
        <end position="99"/>
    </location>
</feature>
<proteinExistence type="predicted"/>
<dbReference type="PANTHER" id="PTHR10701:SF5">
    <property type="entry name" value="N-ALPHA-ACETYLTRANSFERASE 38, NATC AUXILIARY SUBUNIT"/>
    <property type="match status" value="1"/>
</dbReference>
<sequence>MEQAEALSFLESLLGKTLHLTVLDGRLFTGIFKCTDNESNIILANSFEYRMPSKSAEQKAMAQAEATGKPAKADMTSRFVGLIVVPGNQIVKVELEESKFATSASATSAASALPIRTKS</sequence>
<evidence type="ECO:0000313" key="4">
    <source>
        <dbReference type="Proteomes" id="UP001345013"/>
    </source>
</evidence>
<dbReference type="PROSITE" id="PS52002">
    <property type="entry name" value="SM"/>
    <property type="match status" value="1"/>
</dbReference>
<comment type="caution">
    <text evidence="3">The sequence shown here is derived from an EMBL/GenBank/DDBJ whole genome shotgun (WGS) entry which is preliminary data.</text>
</comment>
<dbReference type="SMART" id="SM00651">
    <property type="entry name" value="Sm"/>
    <property type="match status" value="1"/>
</dbReference>
<dbReference type="PANTHER" id="PTHR10701">
    <property type="entry name" value="SMALL NUCLEAR RIBONUCLEOPROTEIN-ASSOCIATED PROTEIN B AND N"/>
    <property type="match status" value="1"/>
</dbReference>
<dbReference type="InterPro" id="IPR050914">
    <property type="entry name" value="snRNP_SmB/NAA38-like"/>
</dbReference>
<reference evidence="3 4" key="1">
    <citation type="submission" date="2023-08" db="EMBL/GenBank/DDBJ databases">
        <title>Black Yeasts Isolated from many extreme environments.</title>
        <authorList>
            <person name="Coleine C."/>
            <person name="Stajich J.E."/>
            <person name="Selbmann L."/>
        </authorList>
    </citation>
    <scope>NUCLEOTIDE SEQUENCE [LARGE SCALE GENOMIC DNA]</scope>
    <source>
        <strain evidence="3 4">CCFEE 5885</strain>
    </source>
</reference>
<dbReference type="EMBL" id="JAVRRG010000052">
    <property type="protein sequence ID" value="KAK5092793.1"/>
    <property type="molecule type" value="Genomic_DNA"/>
</dbReference>
<keyword evidence="4" id="KW-1185">Reference proteome</keyword>
<dbReference type="InterPro" id="IPR010920">
    <property type="entry name" value="LSM_dom_sf"/>
</dbReference>
<dbReference type="InterPro" id="IPR047575">
    <property type="entry name" value="Sm"/>
</dbReference>
<dbReference type="Gene3D" id="2.30.30.100">
    <property type="match status" value="1"/>
</dbReference>